<dbReference type="Pfam" id="PF00753">
    <property type="entry name" value="Lactamase_B"/>
    <property type="match status" value="2"/>
</dbReference>
<dbReference type="Gene3D" id="3.40.250.10">
    <property type="entry name" value="Rhodanese-like domain"/>
    <property type="match status" value="1"/>
</dbReference>
<gene>
    <name evidence="3" type="ORF">Bealeia1_00385</name>
</gene>
<sequence length="330" mass="37114">MIFRQLFDLKSSTYTYILGDEETRDSISIDPVRSQIERDLKLLQELNLTLKFILETHVHADHVTSASHLRDRTGAKTVYGSKTNLKCADILIEDGENLECGNIKITALHTPGHTNGCTSYWVDNKVFTGDALMIRACGRTDFQEGSNEKLFKSVREKLFALPDETLVYTAHDYLGRMVSTIGEEKKFNPRLGLSQTLEDFIAFMEEHRLPYPKMMDIAVPLNQSCGKMEKEEFEITPDELVPETGNVILVDVRGAEELKGPSGYIEGIVLATLGEDLNSFLESANPEAPYVFICERGRRSALALFEARARGFQDVKSLQGGMLYWRACGK</sequence>
<proteinExistence type="predicted"/>
<evidence type="ECO:0000256" key="1">
    <source>
        <dbReference type="ARBA" id="ARBA00022723"/>
    </source>
</evidence>
<dbReference type="SUPFAM" id="SSF52821">
    <property type="entry name" value="Rhodanese/Cell cycle control phosphatase"/>
    <property type="match status" value="1"/>
</dbReference>
<keyword evidence="4" id="KW-1185">Reference proteome</keyword>
<organism evidence="3 4">
    <name type="scientific">Candidatus Bealeia paramacronuclearis</name>
    <dbReference type="NCBI Taxonomy" id="1921001"/>
    <lineage>
        <taxon>Bacteria</taxon>
        <taxon>Pseudomonadati</taxon>
        <taxon>Pseudomonadota</taxon>
        <taxon>Alphaproteobacteria</taxon>
        <taxon>Holosporales</taxon>
        <taxon>Holosporaceae</taxon>
        <taxon>Candidatus Bealeia</taxon>
    </lineage>
</organism>
<dbReference type="SMART" id="SM00849">
    <property type="entry name" value="Lactamase_B"/>
    <property type="match status" value="1"/>
</dbReference>
<dbReference type="InterPro" id="IPR001279">
    <property type="entry name" value="Metallo-B-lactamas"/>
</dbReference>
<dbReference type="Pfam" id="PF00581">
    <property type="entry name" value="Rhodanese"/>
    <property type="match status" value="1"/>
</dbReference>
<dbReference type="PROSITE" id="PS50206">
    <property type="entry name" value="RHODANESE_3"/>
    <property type="match status" value="1"/>
</dbReference>
<evidence type="ECO:0000313" key="4">
    <source>
        <dbReference type="Proteomes" id="UP001330434"/>
    </source>
</evidence>
<dbReference type="InterPro" id="IPR044528">
    <property type="entry name" value="POD-like_MBL-fold"/>
</dbReference>
<dbReference type="InterPro" id="IPR051682">
    <property type="entry name" value="Mito_Persulfide_Diox"/>
</dbReference>
<name>A0ABZ2C3G5_9PROT</name>
<evidence type="ECO:0000313" key="3">
    <source>
        <dbReference type="EMBL" id="WVX66211.1"/>
    </source>
</evidence>
<protein>
    <submittedName>
        <fullName evidence="3">MBL fold metallo-hydrolase</fullName>
    </submittedName>
</protein>
<dbReference type="SMART" id="SM00450">
    <property type="entry name" value="RHOD"/>
    <property type="match status" value="1"/>
</dbReference>
<dbReference type="CDD" id="cd00158">
    <property type="entry name" value="RHOD"/>
    <property type="match status" value="1"/>
</dbReference>
<keyword evidence="1" id="KW-0479">Metal-binding</keyword>
<reference evidence="3 4" key="1">
    <citation type="journal article" date="2024" name="Environ. Microbiol.">
        <title>Novel evolutionary insights on the interactions of the Holosporales (Alphaproteobacteria) with eukaryotic hosts from comparative genomics.</title>
        <authorList>
            <person name="Giovannini M."/>
            <person name="Petroni G."/>
            <person name="Castelli M."/>
        </authorList>
    </citation>
    <scope>NUCLEOTIDE SEQUENCE [LARGE SCALE GENOMIC DNA]</scope>
    <source>
        <strain evidence="3 4">US_Bl 15I1</strain>
    </source>
</reference>
<evidence type="ECO:0000259" key="2">
    <source>
        <dbReference type="PROSITE" id="PS50206"/>
    </source>
</evidence>
<dbReference type="InterPro" id="IPR001763">
    <property type="entry name" value="Rhodanese-like_dom"/>
</dbReference>
<feature type="domain" description="Rhodanese" evidence="2">
    <location>
        <begin position="243"/>
        <end position="330"/>
    </location>
</feature>
<dbReference type="Gene3D" id="3.60.15.10">
    <property type="entry name" value="Ribonuclease Z/Hydroxyacylglutathione hydrolase-like"/>
    <property type="match status" value="1"/>
</dbReference>
<accession>A0ABZ2C3G5</accession>
<dbReference type="InterPro" id="IPR036866">
    <property type="entry name" value="RibonucZ/Hydroxyglut_hydro"/>
</dbReference>
<dbReference type="Proteomes" id="UP001330434">
    <property type="component" value="Chromosome"/>
</dbReference>
<dbReference type="EMBL" id="CP133270">
    <property type="protein sequence ID" value="WVX66211.1"/>
    <property type="molecule type" value="Genomic_DNA"/>
</dbReference>
<dbReference type="PANTHER" id="PTHR43084">
    <property type="entry name" value="PERSULFIDE DIOXYGENASE ETHE1"/>
    <property type="match status" value="1"/>
</dbReference>
<dbReference type="CDD" id="cd07724">
    <property type="entry name" value="POD-like_MBL-fold"/>
    <property type="match status" value="1"/>
</dbReference>
<dbReference type="RefSeq" id="WP_331256733.1">
    <property type="nucleotide sequence ID" value="NZ_CP133270.1"/>
</dbReference>
<dbReference type="PANTHER" id="PTHR43084:SF1">
    <property type="entry name" value="PERSULFIDE DIOXYGENASE ETHE1, MITOCHONDRIAL"/>
    <property type="match status" value="1"/>
</dbReference>
<dbReference type="SUPFAM" id="SSF56281">
    <property type="entry name" value="Metallo-hydrolase/oxidoreductase"/>
    <property type="match status" value="1"/>
</dbReference>
<dbReference type="InterPro" id="IPR036873">
    <property type="entry name" value="Rhodanese-like_dom_sf"/>
</dbReference>